<dbReference type="Proteomes" id="UP000187185">
    <property type="component" value="Chromosome"/>
</dbReference>
<organism evidence="2 3">
    <name type="scientific">Microbacterium aurum</name>
    <dbReference type="NCBI Taxonomy" id="36805"/>
    <lineage>
        <taxon>Bacteria</taxon>
        <taxon>Bacillati</taxon>
        <taxon>Actinomycetota</taxon>
        <taxon>Actinomycetes</taxon>
        <taxon>Micrococcales</taxon>
        <taxon>Microbacteriaceae</taxon>
        <taxon>Microbacterium</taxon>
    </lineage>
</organism>
<proteinExistence type="predicted"/>
<protein>
    <submittedName>
        <fullName evidence="2">Uncharacterized protein</fullName>
    </submittedName>
</protein>
<evidence type="ECO:0000313" key="3">
    <source>
        <dbReference type="Proteomes" id="UP000187185"/>
    </source>
</evidence>
<reference evidence="2 3" key="1">
    <citation type="submission" date="2016-12" db="EMBL/GenBank/DDBJ databases">
        <title>Complete genome sequence of Microbacterium aurum KACC 15219.</title>
        <authorList>
            <person name="Jung Y."/>
            <person name="Shin J.-H."/>
            <person name="Lee Y.-J."/>
            <person name="Yi H."/>
            <person name="Bahn Y.-S."/>
            <person name="Kim J.F."/>
            <person name="Lee D.-W."/>
        </authorList>
    </citation>
    <scope>NUCLEOTIDE SEQUENCE [LARGE SCALE GENOMIC DNA]</scope>
    <source>
        <strain evidence="2 3">KACC 15219</strain>
    </source>
</reference>
<dbReference type="AlphaFoldDB" id="A0A1P8U4A1"/>
<dbReference type="KEGG" id="maur:BOH66_00440"/>
<feature type="chain" id="PRO_5039364417" evidence="1">
    <location>
        <begin position="25"/>
        <end position="163"/>
    </location>
</feature>
<gene>
    <name evidence="2" type="ORF">BOH66_00440</name>
</gene>
<dbReference type="EMBL" id="CP018762">
    <property type="protein sequence ID" value="APZ32938.1"/>
    <property type="molecule type" value="Genomic_DNA"/>
</dbReference>
<dbReference type="PROSITE" id="PS51257">
    <property type="entry name" value="PROKAR_LIPOPROTEIN"/>
    <property type="match status" value="1"/>
</dbReference>
<evidence type="ECO:0000256" key="1">
    <source>
        <dbReference type="SAM" id="SignalP"/>
    </source>
</evidence>
<feature type="signal peptide" evidence="1">
    <location>
        <begin position="1"/>
        <end position="24"/>
    </location>
</feature>
<name>A0A1P8U4A1_9MICO</name>
<keyword evidence="1" id="KW-0732">Signal</keyword>
<accession>A0A1P8U4A1</accession>
<keyword evidence="3" id="KW-1185">Reference proteome</keyword>
<evidence type="ECO:0000313" key="2">
    <source>
        <dbReference type="EMBL" id="APZ32938.1"/>
    </source>
</evidence>
<sequence>MYSRCATFALVGALAVGLVGCAPEAEPDWAAAEAAAQEFEGVASSQEGFLGSGSFRVEGDESQASGESGVVLSYPDDARVDGATTACFGDGTARVGFTVRVGSSWIGVTSVEIECDGAEQVIRFDEAFDAVNAVTIDGARTQGAGGVLVAVVSGMGSPGTVTP</sequence>